<dbReference type="Pfam" id="PF00069">
    <property type="entry name" value="Pkinase"/>
    <property type="match status" value="1"/>
</dbReference>
<feature type="region of interest" description="Disordered" evidence="9">
    <location>
        <begin position="485"/>
        <end position="545"/>
    </location>
</feature>
<evidence type="ECO:0000259" key="10">
    <source>
        <dbReference type="PROSITE" id="PS50011"/>
    </source>
</evidence>
<dbReference type="InterPro" id="IPR012341">
    <property type="entry name" value="6hp_glycosidase-like_sf"/>
</dbReference>
<dbReference type="InterPro" id="IPR000719">
    <property type="entry name" value="Prot_kinase_dom"/>
</dbReference>
<dbReference type="InterPro" id="IPR053524">
    <property type="entry name" value="Aerial_hyphae_peptide-synth"/>
</dbReference>
<evidence type="ECO:0000256" key="5">
    <source>
        <dbReference type="ARBA" id="ARBA00022777"/>
    </source>
</evidence>
<evidence type="ECO:0000256" key="9">
    <source>
        <dbReference type="SAM" id="MobiDB-lite"/>
    </source>
</evidence>
<dbReference type="SMART" id="SM01260">
    <property type="entry name" value="LANC_like"/>
    <property type="match status" value="1"/>
</dbReference>
<protein>
    <recommendedName>
        <fullName evidence="1">non-specific serine/threonine protein kinase</fullName>
        <ecNumber evidence="1">2.7.11.1</ecNumber>
    </recommendedName>
</protein>
<dbReference type="EMBL" id="WUTW01000001">
    <property type="protein sequence ID" value="MXQ62453.1"/>
    <property type="molecule type" value="Genomic_DNA"/>
</dbReference>
<comment type="catalytic activity">
    <reaction evidence="7">
        <text>L-threonyl-[protein] + ATP = O-phospho-L-threonyl-[protein] + ADP + H(+)</text>
        <dbReference type="Rhea" id="RHEA:46608"/>
        <dbReference type="Rhea" id="RHEA-COMP:11060"/>
        <dbReference type="Rhea" id="RHEA-COMP:11605"/>
        <dbReference type="ChEBI" id="CHEBI:15378"/>
        <dbReference type="ChEBI" id="CHEBI:30013"/>
        <dbReference type="ChEBI" id="CHEBI:30616"/>
        <dbReference type="ChEBI" id="CHEBI:61977"/>
        <dbReference type="ChEBI" id="CHEBI:456216"/>
        <dbReference type="EC" id="2.7.11.1"/>
    </reaction>
</comment>
<evidence type="ECO:0000313" key="12">
    <source>
        <dbReference type="Proteomes" id="UP000431901"/>
    </source>
</evidence>
<dbReference type="InterPro" id="IPR011009">
    <property type="entry name" value="Kinase-like_dom_sf"/>
</dbReference>
<dbReference type="SUPFAM" id="SSF56112">
    <property type="entry name" value="Protein kinase-like (PK-like)"/>
    <property type="match status" value="1"/>
</dbReference>
<reference evidence="11 12" key="1">
    <citation type="submission" date="2019-12" db="EMBL/GenBank/DDBJ databases">
        <title>Nocardia macrotermitis sp. nov. and Nocardia aurantia sp. nov., isolated from the gut of the fungus growing-termite Macrotermes natalensis.</title>
        <authorList>
            <person name="Christine B."/>
            <person name="Rene B."/>
        </authorList>
    </citation>
    <scope>NUCLEOTIDE SEQUENCE [LARGE SCALE GENOMIC DNA]</scope>
    <source>
        <strain evidence="11 12">DSM 102126</strain>
    </source>
</reference>
<keyword evidence="4" id="KW-0547">Nucleotide-binding</keyword>
<organism evidence="11 12">
    <name type="scientific">Actinomadura rayongensis</name>
    <dbReference type="NCBI Taxonomy" id="1429076"/>
    <lineage>
        <taxon>Bacteria</taxon>
        <taxon>Bacillati</taxon>
        <taxon>Actinomycetota</taxon>
        <taxon>Actinomycetes</taxon>
        <taxon>Streptosporangiales</taxon>
        <taxon>Thermomonosporaceae</taxon>
        <taxon>Actinomadura</taxon>
    </lineage>
</organism>
<evidence type="ECO:0000256" key="3">
    <source>
        <dbReference type="ARBA" id="ARBA00022679"/>
    </source>
</evidence>
<feature type="region of interest" description="Disordered" evidence="9">
    <location>
        <begin position="899"/>
        <end position="932"/>
    </location>
</feature>
<keyword evidence="12" id="KW-1185">Reference proteome</keyword>
<dbReference type="Gene3D" id="1.50.10.10">
    <property type="match status" value="1"/>
</dbReference>
<feature type="compositionally biased region" description="Gly residues" evidence="9">
    <location>
        <begin position="514"/>
        <end position="525"/>
    </location>
</feature>
<dbReference type="EC" id="2.7.11.1" evidence="1"/>
<proteinExistence type="predicted"/>
<dbReference type="SMART" id="SM00220">
    <property type="entry name" value="S_TKc"/>
    <property type="match status" value="1"/>
</dbReference>
<dbReference type="GO" id="GO:0004674">
    <property type="term" value="F:protein serine/threonine kinase activity"/>
    <property type="evidence" value="ECO:0007669"/>
    <property type="project" value="UniProtKB-KW"/>
</dbReference>
<evidence type="ECO:0000256" key="2">
    <source>
        <dbReference type="ARBA" id="ARBA00022527"/>
    </source>
</evidence>
<dbReference type="SUPFAM" id="SSF158745">
    <property type="entry name" value="LanC-like"/>
    <property type="match status" value="1"/>
</dbReference>
<dbReference type="PROSITE" id="PS50011">
    <property type="entry name" value="PROTEIN_KINASE_DOM"/>
    <property type="match status" value="1"/>
</dbReference>
<keyword evidence="5" id="KW-0418">Kinase</keyword>
<dbReference type="InterPro" id="IPR058053">
    <property type="entry name" value="RamC_C"/>
</dbReference>
<dbReference type="OrthoDB" id="1492512at2"/>
<evidence type="ECO:0000256" key="6">
    <source>
        <dbReference type="ARBA" id="ARBA00022840"/>
    </source>
</evidence>
<keyword evidence="2" id="KW-0723">Serine/threonine-protein kinase</keyword>
<dbReference type="InterPro" id="IPR057929">
    <property type="entry name" value="RamC_N"/>
</dbReference>
<evidence type="ECO:0000256" key="7">
    <source>
        <dbReference type="ARBA" id="ARBA00047899"/>
    </source>
</evidence>
<dbReference type="InterPro" id="IPR007822">
    <property type="entry name" value="LANC-like"/>
</dbReference>
<feature type="domain" description="Protein kinase" evidence="10">
    <location>
        <begin position="227"/>
        <end position="499"/>
    </location>
</feature>
<dbReference type="GO" id="GO:0005975">
    <property type="term" value="P:carbohydrate metabolic process"/>
    <property type="evidence" value="ECO:0007669"/>
    <property type="project" value="InterPro"/>
</dbReference>
<name>A0A6I4VYX7_9ACTN</name>
<evidence type="ECO:0000256" key="8">
    <source>
        <dbReference type="ARBA" id="ARBA00048679"/>
    </source>
</evidence>
<dbReference type="GO" id="GO:0031179">
    <property type="term" value="P:peptide modification"/>
    <property type="evidence" value="ECO:0007669"/>
    <property type="project" value="InterPro"/>
</dbReference>
<dbReference type="CDD" id="cd04791">
    <property type="entry name" value="LanC_SerThrkinase"/>
    <property type="match status" value="1"/>
</dbReference>
<dbReference type="PANTHER" id="PTHR24363:SF0">
    <property type="entry name" value="SERINE_THREONINE KINASE LIKE DOMAIN CONTAINING 1"/>
    <property type="match status" value="1"/>
</dbReference>
<evidence type="ECO:0000313" key="11">
    <source>
        <dbReference type="EMBL" id="MXQ62453.1"/>
    </source>
</evidence>
<keyword evidence="6" id="KW-0067">ATP-binding</keyword>
<dbReference type="PANTHER" id="PTHR24363">
    <property type="entry name" value="SERINE/THREONINE PROTEIN KINASE"/>
    <property type="match status" value="1"/>
</dbReference>
<dbReference type="PRINTS" id="PR01955">
    <property type="entry name" value="LANCFRANKIA"/>
</dbReference>
<evidence type="ECO:0000256" key="4">
    <source>
        <dbReference type="ARBA" id="ARBA00022741"/>
    </source>
</evidence>
<sequence length="932" mass="98542">MDKRYEVFCLADPLFYDAVDRRDAVMGDEARFPTARRPVPDGWRERRSSGWRNLWPDGVALPAAGWKIHISACPANADRIAAVTWDYCVPRGLAFKFVESRAALFLRNSKYADRSSSGKFATLYPRDEDELRRVLHDLDAALAGEAGPRILSDLRWEKGPLHVRYGAFAERYCLDASGERVLALPDDQGRLVPDPRTPAFRVPSWVTLPGFLAAQRATDPKPPHWHYAVEKALHFSNGGGVYLGRDTRTGERVVLKEARPYAGLAADGSDAVARLERERDALDRLDGLGVAPRVRDWILWGDHRFLVMDFVTGDALNALYARRHPLMGPDPKPDDVAAYTRWALDVHASVAAAVAAVHERGIVFNDLHLFNIMVRPDDRSVALIDFEAATPVDAPRSARAVANPGFVAPADRTGPDVDRYALACVALALFLPITTVLSLDRRKAGGLADAIAAQFPDVPAAFLDAAVAEIHRGLPDVPPGGALPAAPGAASGAAPSGAVASGAAPSGAVAPGGALPGGALPGGLPGPDPSTETSRPGRSLWDGDQALHDGEHATRTLGAAIRAAATPGRDDRLVPGDIAQFNPGGGLGLAHGAAGVLYALHATGHDRWDEGERWLLDHSAAPPRGSAAGLYDGLAGVAYVLDLLGHRQAAVDLADLILREQWLDLGPSLHDGLAGIGLVLDHLGATTGDPAFADAALAAAQRVADRLAAPLADAGLMRGASGAALLAVRLHERTGDPALLDLAERALRLDLERCVTDDGGVLLVKEPHRTMPYVGAGSVGIAMVLDDYLVHRPDPVLAAARDAAHGAATSRFYAQPGLLRGRAGMLLHLARTASPAVRPGDLETQIDALTWHALPYAGHVAFPGEQLMRLSMDLATGTAGCLLALHAAHHATQPGTAHLPFLPPLSAPRRSDVPTPARVPGGARSGGHDRKG</sequence>
<evidence type="ECO:0000256" key="1">
    <source>
        <dbReference type="ARBA" id="ARBA00012513"/>
    </source>
</evidence>
<keyword evidence="3" id="KW-0808">Transferase</keyword>
<comment type="catalytic activity">
    <reaction evidence="8">
        <text>L-seryl-[protein] + ATP = O-phospho-L-seryl-[protein] + ADP + H(+)</text>
        <dbReference type="Rhea" id="RHEA:17989"/>
        <dbReference type="Rhea" id="RHEA-COMP:9863"/>
        <dbReference type="Rhea" id="RHEA-COMP:11604"/>
        <dbReference type="ChEBI" id="CHEBI:15378"/>
        <dbReference type="ChEBI" id="CHEBI:29999"/>
        <dbReference type="ChEBI" id="CHEBI:30616"/>
        <dbReference type="ChEBI" id="CHEBI:83421"/>
        <dbReference type="ChEBI" id="CHEBI:456216"/>
        <dbReference type="EC" id="2.7.11.1"/>
    </reaction>
</comment>
<comment type="caution">
    <text evidence="11">The sequence shown here is derived from an EMBL/GenBank/DDBJ whole genome shotgun (WGS) entry which is preliminary data.</text>
</comment>
<feature type="compositionally biased region" description="Low complexity" evidence="9">
    <location>
        <begin position="485"/>
        <end position="513"/>
    </location>
</feature>
<dbReference type="Pfam" id="PF25816">
    <property type="entry name" value="RamC_N"/>
    <property type="match status" value="1"/>
</dbReference>
<dbReference type="Proteomes" id="UP000431901">
    <property type="component" value="Unassembled WGS sequence"/>
</dbReference>
<accession>A0A6I4VYX7</accession>
<dbReference type="AlphaFoldDB" id="A0A6I4VYX7"/>
<dbReference type="NCBIfam" id="NF038151">
    <property type="entry name" value="lanthi_synth_III"/>
    <property type="match status" value="1"/>
</dbReference>
<dbReference type="Gene3D" id="1.10.510.10">
    <property type="entry name" value="Transferase(Phosphotransferase) domain 1"/>
    <property type="match status" value="1"/>
</dbReference>
<gene>
    <name evidence="11" type="ORF">GQ466_00210</name>
</gene>
<dbReference type="GO" id="GO:0005524">
    <property type="term" value="F:ATP binding"/>
    <property type="evidence" value="ECO:0007669"/>
    <property type="project" value="UniProtKB-KW"/>
</dbReference>
<dbReference type="Pfam" id="PF05147">
    <property type="entry name" value="LANC_like"/>
    <property type="match status" value="1"/>
</dbReference>
<dbReference type="RefSeq" id="WP_161100763.1">
    <property type="nucleotide sequence ID" value="NZ_JBHLYI010000009.1"/>
</dbReference>